<comment type="catalytic activity">
    <reaction evidence="7 8">
        <text>5-amino-1-(5-phospho-D-ribosyl)imidazole-4-carboxylate + L-aspartate + ATP = (2S)-2-[5-amino-1-(5-phospho-beta-D-ribosyl)imidazole-4-carboxamido]succinate + ADP + phosphate + 2 H(+)</text>
        <dbReference type="Rhea" id="RHEA:22628"/>
        <dbReference type="ChEBI" id="CHEBI:15378"/>
        <dbReference type="ChEBI" id="CHEBI:29991"/>
        <dbReference type="ChEBI" id="CHEBI:30616"/>
        <dbReference type="ChEBI" id="CHEBI:43474"/>
        <dbReference type="ChEBI" id="CHEBI:58443"/>
        <dbReference type="ChEBI" id="CHEBI:77657"/>
        <dbReference type="ChEBI" id="CHEBI:456216"/>
        <dbReference type="EC" id="6.3.2.6"/>
    </reaction>
</comment>
<protein>
    <recommendedName>
        <fullName evidence="8">Phosphoribosylaminoimidazole-succinocarboxamide synthase</fullName>
        <ecNumber evidence="8">6.3.2.6</ecNumber>
    </recommendedName>
    <alternativeName>
        <fullName evidence="8">SAICAR synthetase</fullName>
    </alternativeName>
</protein>
<sequence>MDALLTTDLPLPAFRRGKVRDVYDLGRSLLIVATDRISAFDCIMPEGIPGKGRILTQVANFWFDATRGLLPNHLEATRVEAYPEVLRPYAALLEGRSILVRKTAPLPVECVVRGYLAGSGLKEYGRAGTVCGIPLPPGLRNADRLPEPIFTPSTKAEEGHDENIDFATMAGLIGQDLALRVRDASLALYRRGCELALERGILLADTKFEFGLLEDGSLMLIDEVLTPDSSRYWLADAWKPGANPPSLDKQFLRDYLETLPHWNKQPPAPHLPPHVIQGIQERYLDLASRFGVS</sequence>
<dbReference type="RefSeq" id="WP_316414024.1">
    <property type="nucleotide sequence ID" value="NZ_AP027080.1"/>
</dbReference>
<dbReference type="PROSITE" id="PS01058">
    <property type="entry name" value="SAICAR_SYNTHETASE_2"/>
    <property type="match status" value="1"/>
</dbReference>
<dbReference type="GO" id="GO:0004639">
    <property type="term" value="F:phosphoribosylaminoimidazolesuccinocarboxamide synthase activity"/>
    <property type="evidence" value="ECO:0007669"/>
    <property type="project" value="UniProtKB-UniRule"/>
</dbReference>
<comment type="similarity">
    <text evidence="2 8">Belongs to the SAICAR synthetase family.</text>
</comment>
<gene>
    <name evidence="8 10" type="primary">purC</name>
    <name evidence="10" type="ORF">METEAL_03120</name>
</gene>
<dbReference type="NCBIfam" id="TIGR00081">
    <property type="entry name" value="purC"/>
    <property type="match status" value="1"/>
</dbReference>
<dbReference type="HAMAP" id="MF_00137">
    <property type="entry name" value="SAICAR_synth"/>
    <property type="match status" value="1"/>
</dbReference>
<dbReference type="EC" id="6.3.2.6" evidence="8"/>
<organism evidence="10 11">
    <name type="scientific">Mesoterricola silvestris</name>
    <dbReference type="NCBI Taxonomy" id="2927979"/>
    <lineage>
        <taxon>Bacteria</taxon>
        <taxon>Pseudomonadati</taxon>
        <taxon>Acidobacteriota</taxon>
        <taxon>Holophagae</taxon>
        <taxon>Holophagales</taxon>
        <taxon>Holophagaceae</taxon>
        <taxon>Mesoterricola</taxon>
    </lineage>
</organism>
<dbReference type="Pfam" id="PF01259">
    <property type="entry name" value="SAICAR_synt"/>
    <property type="match status" value="1"/>
</dbReference>
<reference evidence="11" key="1">
    <citation type="journal article" date="2023" name="Int. J. Syst. Evol. Microbiol.">
        <title>Mesoterricola silvestris gen. nov., sp. nov., Mesoterricola sediminis sp. nov., Geothrix oryzae sp. nov., Geothrix edaphica sp. nov., Geothrix rubra sp. nov., and Geothrix limicola sp. nov., six novel members of Acidobacteriota isolated from soils.</title>
        <authorList>
            <person name="Itoh H."/>
            <person name="Sugisawa Y."/>
            <person name="Mise K."/>
            <person name="Xu Z."/>
            <person name="Kuniyasu M."/>
            <person name="Ushijima N."/>
            <person name="Kawano K."/>
            <person name="Kobayashi E."/>
            <person name="Shiratori Y."/>
            <person name="Masuda Y."/>
            <person name="Senoo K."/>
        </authorList>
    </citation>
    <scope>NUCLEOTIDE SEQUENCE [LARGE SCALE GENOMIC DNA]</scope>
    <source>
        <strain evidence="11">W79</strain>
    </source>
</reference>
<dbReference type="PANTHER" id="PTHR43700:SF1">
    <property type="entry name" value="PHOSPHORIBOSYLAMINOIMIDAZOLE-SUCCINOCARBOXAMIDE SYNTHASE"/>
    <property type="match status" value="1"/>
</dbReference>
<keyword evidence="5 8" id="KW-0658">Purine biosynthesis</keyword>
<dbReference type="AlphaFoldDB" id="A0AA48KA40"/>
<dbReference type="GO" id="GO:0005524">
    <property type="term" value="F:ATP binding"/>
    <property type="evidence" value="ECO:0007669"/>
    <property type="project" value="UniProtKB-KW"/>
</dbReference>
<keyword evidence="4 8" id="KW-0547">Nucleotide-binding</keyword>
<keyword evidence="3 8" id="KW-0436">Ligase</keyword>
<dbReference type="InterPro" id="IPR001636">
    <property type="entry name" value="SAICAR_synth"/>
</dbReference>
<accession>A0AA48KA40</accession>
<dbReference type="GO" id="GO:0006189">
    <property type="term" value="P:'de novo' IMP biosynthetic process"/>
    <property type="evidence" value="ECO:0007669"/>
    <property type="project" value="UniProtKB-UniRule"/>
</dbReference>
<evidence type="ECO:0000313" key="10">
    <source>
        <dbReference type="EMBL" id="BDU71138.1"/>
    </source>
</evidence>
<name>A0AA48KA40_9BACT</name>
<keyword evidence="11" id="KW-1185">Reference proteome</keyword>
<dbReference type="Gene3D" id="3.30.200.20">
    <property type="entry name" value="Phosphorylase Kinase, domain 1"/>
    <property type="match status" value="1"/>
</dbReference>
<dbReference type="Proteomes" id="UP001238179">
    <property type="component" value="Chromosome"/>
</dbReference>
<evidence type="ECO:0000259" key="9">
    <source>
        <dbReference type="Pfam" id="PF01259"/>
    </source>
</evidence>
<dbReference type="NCBIfam" id="NF010568">
    <property type="entry name" value="PRK13961.1"/>
    <property type="match status" value="1"/>
</dbReference>
<evidence type="ECO:0000256" key="3">
    <source>
        <dbReference type="ARBA" id="ARBA00022598"/>
    </source>
</evidence>
<dbReference type="KEGG" id="msil:METEAL_03120"/>
<evidence type="ECO:0000256" key="5">
    <source>
        <dbReference type="ARBA" id="ARBA00022755"/>
    </source>
</evidence>
<evidence type="ECO:0000256" key="1">
    <source>
        <dbReference type="ARBA" id="ARBA00004672"/>
    </source>
</evidence>
<dbReference type="PANTHER" id="PTHR43700">
    <property type="entry name" value="PHOSPHORIBOSYLAMINOIMIDAZOLE-SUCCINOCARBOXAMIDE SYNTHASE"/>
    <property type="match status" value="1"/>
</dbReference>
<evidence type="ECO:0000256" key="8">
    <source>
        <dbReference type="HAMAP-Rule" id="MF_00137"/>
    </source>
</evidence>
<proteinExistence type="inferred from homology"/>
<dbReference type="SUPFAM" id="SSF56104">
    <property type="entry name" value="SAICAR synthase-like"/>
    <property type="match status" value="1"/>
</dbReference>
<evidence type="ECO:0000313" key="11">
    <source>
        <dbReference type="Proteomes" id="UP001238179"/>
    </source>
</evidence>
<evidence type="ECO:0000256" key="7">
    <source>
        <dbReference type="ARBA" id="ARBA00048475"/>
    </source>
</evidence>
<keyword evidence="6 8" id="KW-0067">ATP-binding</keyword>
<dbReference type="GO" id="GO:0005737">
    <property type="term" value="C:cytoplasm"/>
    <property type="evidence" value="ECO:0007669"/>
    <property type="project" value="TreeGrafter"/>
</dbReference>
<dbReference type="EMBL" id="AP027080">
    <property type="protein sequence ID" value="BDU71138.1"/>
    <property type="molecule type" value="Genomic_DNA"/>
</dbReference>
<evidence type="ECO:0000256" key="4">
    <source>
        <dbReference type="ARBA" id="ARBA00022741"/>
    </source>
</evidence>
<dbReference type="InterPro" id="IPR018236">
    <property type="entry name" value="SAICAR_synthetase_CS"/>
</dbReference>
<dbReference type="Gene3D" id="3.30.470.20">
    <property type="entry name" value="ATP-grasp fold, B domain"/>
    <property type="match status" value="1"/>
</dbReference>
<comment type="pathway">
    <text evidence="1 8">Purine metabolism; IMP biosynthesis via de novo pathway; 5-amino-1-(5-phospho-D-ribosyl)imidazole-4-carboxamide from 5-amino-1-(5-phospho-D-ribosyl)imidazole-4-carboxylate: step 1/2.</text>
</comment>
<dbReference type="CDD" id="cd01414">
    <property type="entry name" value="SAICAR_synt_Sc"/>
    <property type="match status" value="1"/>
</dbReference>
<dbReference type="InterPro" id="IPR028923">
    <property type="entry name" value="SAICAR_synt/ADE2_N"/>
</dbReference>
<evidence type="ECO:0000256" key="2">
    <source>
        <dbReference type="ARBA" id="ARBA00010190"/>
    </source>
</evidence>
<feature type="domain" description="SAICAR synthetase/ADE2 N-terminal" evidence="9">
    <location>
        <begin position="15"/>
        <end position="266"/>
    </location>
</feature>
<dbReference type="FunFam" id="3.30.470.20:FF:000015">
    <property type="entry name" value="Phosphoribosylaminoimidazole-succinocarboxamide synthase"/>
    <property type="match status" value="1"/>
</dbReference>
<dbReference type="PROSITE" id="PS01057">
    <property type="entry name" value="SAICAR_SYNTHETASE_1"/>
    <property type="match status" value="1"/>
</dbReference>
<evidence type="ECO:0000256" key="6">
    <source>
        <dbReference type="ARBA" id="ARBA00022840"/>
    </source>
</evidence>